<evidence type="ECO:0000313" key="7">
    <source>
        <dbReference type="Proteomes" id="UP000054516"/>
    </source>
</evidence>
<dbReference type="OrthoDB" id="2830640at2759"/>
<dbReference type="SUPFAM" id="SSF144083">
    <property type="entry name" value="Magnesium transport protein CorA, transmembrane region"/>
    <property type="match status" value="1"/>
</dbReference>
<name>A0A1S8A4P1_ROSNE</name>
<dbReference type="InterPro" id="IPR045863">
    <property type="entry name" value="CorA_TM1_TM2"/>
</dbReference>
<proteinExistence type="predicted"/>
<evidence type="ECO:0000313" key="6">
    <source>
        <dbReference type="EMBL" id="GAW25031.1"/>
    </source>
</evidence>
<dbReference type="GO" id="GO:0016020">
    <property type="term" value="C:membrane"/>
    <property type="evidence" value="ECO:0007669"/>
    <property type="project" value="UniProtKB-SubCell"/>
</dbReference>
<feature type="transmembrane region" description="Helical" evidence="5">
    <location>
        <begin position="465"/>
        <end position="485"/>
    </location>
</feature>
<evidence type="ECO:0000256" key="4">
    <source>
        <dbReference type="ARBA" id="ARBA00023136"/>
    </source>
</evidence>
<evidence type="ECO:0000256" key="2">
    <source>
        <dbReference type="ARBA" id="ARBA00022692"/>
    </source>
</evidence>
<dbReference type="Gene3D" id="1.20.58.340">
    <property type="entry name" value="Magnesium transport protein CorA, transmembrane region"/>
    <property type="match status" value="1"/>
</dbReference>
<dbReference type="EMBL" id="DF977446">
    <property type="protein sequence ID" value="GAW25031.1"/>
    <property type="molecule type" value="Genomic_DNA"/>
</dbReference>
<reference evidence="6" key="1">
    <citation type="submission" date="2016-03" db="EMBL/GenBank/DDBJ databases">
        <title>Draft genome sequence of Rosellinia necatrix.</title>
        <authorList>
            <person name="Kanematsu S."/>
        </authorList>
    </citation>
    <scope>NUCLEOTIDE SEQUENCE [LARGE SCALE GENOMIC DNA]</scope>
    <source>
        <strain evidence="6">W97</strain>
    </source>
</reference>
<dbReference type="AlphaFoldDB" id="A0A1S8A4P1"/>
<keyword evidence="3 5" id="KW-1133">Transmembrane helix</keyword>
<protein>
    <submittedName>
        <fullName evidence="6">Putative Mg2+ transporter-like Zinc transport protein</fullName>
    </submittedName>
</protein>
<evidence type="ECO:0000256" key="1">
    <source>
        <dbReference type="ARBA" id="ARBA00004141"/>
    </source>
</evidence>
<feature type="transmembrane region" description="Helical" evidence="5">
    <location>
        <begin position="427"/>
        <end position="445"/>
    </location>
</feature>
<comment type="subcellular location">
    <subcellularLocation>
        <location evidence="1">Membrane</location>
        <topology evidence="1">Multi-pass membrane protein</topology>
    </subcellularLocation>
</comment>
<keyword evidence="7" id="KW-1185">Reference proteome</keyword>
<keyword evidence="2 5" id="KW-0812">Transmembrane</keyword>
<gene>
    <name evidence="6" type="ORF">SAMD00023353_0101550</name>
</gene>
<evidence type="ECO:0000256" key="3">
    <source>
        <dbReference type="ARBA" id="ARBA00022989"/>
    </source>
</evidence>
<keyword evidence="4 5" id="KW-0472">Membrane</keyword>
<dbReference type="STRING" id="77044.A0A1S8A4P1"/>
<evidence type="ECO:0000256" key="5">
    <source>
        <dbReference type="SAM" id="Phobius"/>
    </source>
</evidence>
<dbReference type="Proteomes" id="UP000054516">
    <property type="component" value="Unassembled WGS sequence"/>
</dbReference>
<sequence length="501" mass="56006">MSKWGWLPTSLSERPEVFGEFNGCLAFESVFQRGTAGSSNLTTSLPTPPNNRTLSSEHEVYVYLNDLGNVHSLQYPQYITLSLIISTRPSRIAFTNHTLGMNGKLPLPISRILFEHVTQVFDISTTYLTVLNTGLATYTSTVQAGNREDGRERENAQFVIQQNRAYSAFSIAITFGLRTGKTRVLIFGVEPSSLSELFAYLHSLSPQPYGPMVIPIVAMELQAQGLGVTIKNCQDRIHSVEIATGMRQFNYLHERKSTSTQDWKSLDLISVTRDLSGFLSRFAFLKMQAETGAYLVQQMARTTESLIVRSGKGQTLFDIDDQYDILSKLEHVHSWFLGIAARCRYLSERTAAQSQTVNCLIASQDNLTNIEIARASHNIAEGSHRETEAMRIIAELSHRDNELMIQVAKDSRAVAVATAQDSAAMQVIAAVTILFLPATFTATFFSMTFFDFLDADRPYISPWSWIYVLVTVILTVVIQVTWAVISKRKRAKITQATAVRL</sequence>
<accession>A0A1S8A4P1</accession>
<organism evidence="6">
    <name type="scientific">Rosellinia necatrix</name>
    <name type="common">White root-rot fungus</name>
    <dbReference type="NCBI Taxonomy" id="77044"/>
    <lineage>
        <taxon>Eukaryota</taxon>
        <taxon>Fungi</taxon>
        <taxon>Dikarya</taxon>
        <taxon>Ascomycota</taxon>
        <taxon>Pezizomycotina</taxon>
        <taxon>Sordariomycetes</taxon>
        <taxon>Xylariomycetidae</taxon>
        <taxon>Xylariales</taxon>
        <taxon>Xylariaceae</taxon>
        <taxon>Rosellinia</taxon>
    </lineage>
</organism>